<feature type="chain" id="PRO_5038345230" description="DUF3887 domain-containing protein" evidence="1">
    <location>
        <begin position="22"/>
        <end position="143"/>
    </location>
</feature>
<dbReference type="InterPro" id="IPR024981">
    <property type="entry name" value="DUF3887"/>
</dbReference>
<dbReference type="STRING" id="592026.GCWU0000282_002399"/>
<dbReference type="AlphaFoldDB" id="V2Z5S0"/>
<dbReference type="eggNOG" id="ENOG50335C2">
    <property type="taxonomic scope" value="Bacteria"/>
</dbReference>
<dbReference type="PROSITE" id="PS51257">
    <property type="entry name" value="PROKAR_LIPOPROTEIN"/>
    <property type="match status" value="1"/>
</dbReference>
<evidence type="ECO:0000313" key="4">
    <source>
        <dbReference type="Proteomes" id="UP000018227"/>
    </source>
</evidence>
<dbReference type="HOGENOM" id="CLU_143424_0_1_9"/>
<evidence type="ECO:0000313" key="3">
    <source>
        <dbReference type="EMBL" id="ESL02265.1"/>
    </source>
</evidence>
<keyword evidence="1" id="KW-0732">Signal</keyword>
<dbReference type="Gene3D" id="3.10.450.590">
    <property type="match status" value="1"/>
</dbReference>
<feature type="signal peptide" evidence="1">
    <location>
        <begin position="1"/>
        <end position="21"/>
    </location>
</feature>
<dbReference type="Proteomes" id="UP000018227">
    <property type="component" value="Unassembled WGS sequence"/>
</dbReference>
<dbReference type="OrthoDB" id="1698687at2"/>
<keyword evidence="4" id="KW-1185">Reference proteome</keyword>
<dbReference type="Pfam" id="PF13026">
    <property type="entry name" value="DUF3887"/>
    <property type="match status" value="1"/>
</dbReference>
<organism evidence="3 4">
    <name type="scientific">Catonella morbi ATCC 51271</name>
    <dbReference type="NCBI Taxonomy" id="592026"/>
    <lineage>
        <taxon>Bacteria</taxon>
        <taxon>Bacillati</taxon>
        <taxon>Bacillota</taxon>
        <taxon>Clostridia</taxon>
        <taxon>Lachnospirales</taxon>
        <taxon>Lachnospiraceae</taxon>
        <taxon>Catonella</taxon>
    </lineage>
</organism>
<evidence type="ECO:0000259" key="2">
    <source>
        <dbReference type="Pfam" id="PF13026"/>
    </source>
</evidence>
<protein>
    <recommendedName>
        <fullName evidence="2">DUF3887 domain-containing protein</fullName>
    </recommendedName>
</protein>
<name>V2Z5S0_9FIRM</name>
<comment type="caution">
    <text evidence="3">The sequence shown here is derived from an EMBL/GenBank/DDBJ whole genome shotgun (WGS) entry which is preliminary data.</text>
</comment>
<dbReference type="RefSeq" id="WP_023355259.1">
    <property type="nucleotide sequence ID" value="NZ_KI535369.1"/>
</dbReference>
<evidence type="ECO:0000256" key="1">
    <source>
        <dbReference type="SAM" id="SignalP"/>
    </source>
</evidence>
<accession>V2Z5S0</accession>
<gene>
    <name evidence="3" type="ORF">GCWU0000282_002399</name>
</gene>
<proteinExistence type="predicted"/>
<dbReference type="EMBL" id="ACIL03000016">
    <property type="protein sequence ID" value="ESL02265.1"/>
    <property type="molecule type" value="Genomic_DNA"/>
</dbReference>
<feature type="domain" description="DUF3887" evidence="2">
    <location>
        <begin position="48"/>
        <end position="139"/>
    </location>
</feature>
<sequence>MKKFRLSAIVIMFCLSCVLFTACSDKSSDAGKNSSVSSGQKEKYIEKAQNVITLFNEEKSDEIVELCDEAMKNALPKDKLSEIYTQIKSNGDFEKFLEGEMTKVEQGGKTFTVVVQQAKYAKNTLTYTISFDNEDKLAGIFYK</sequence>
<reference evidence="3 4" key="1">
    <citation type="submission" date="2013-06" db="EMBL/GenBank/DDBJ databases">
        <authorList>
            <person name="Weinstock G."/>
            <person name="Sodergren E."/>
            <person name="Clifton S."/>
            <person name="Fulton L."/>
            <person name="Fulton B."/>
            <person name="Courtney L."/>
            <person name="Fronick C."/>
            <person name="Harrison M."/>
            <person name="Strong C."/>
            <person name="Farmer C."/>
            <person name="Delahaunty K."/>
            <person name="Markovic C."/>
            <person name="Hall O."/>
            <person name="Minx P."/>
            <person name="Tomlinson C."/>
            <person name="Mitreva M."/>
            <person name="Nelson J."/>
            <person name="Hou S."/>
            <person name="Wollam A."/>
            <person name="Pepin K.H."/>
            <person name="Johnson M."/>
            <person name="Bhonagiri V."/>
            <person name="Nash W.E."/>
            <person name="Warren W."/>
            <person name="Chinwalla A."/>
            <person name="Mardis E.R."/>
            <person name="Wilson R.K."/>
        </authorList>
    </citation>
    <scope>NUCLEOTIDE SEQUENCE [LARGE SCALE GENOMIC DNA]</scope>
    <source>
        <strain evidence="3 4">ATCC 51271</strain>
    </source>
</reference>